<sequence length="58" mass="6866">MYHTVSCRFIFFGQFFLQVRGSKTSGKCNSFYYWWTWPVPGKAIILVGWDSSHFLSFC</sequence>
<dbReference type="Proteomes" id="UP000822688">
    <property type="component" value="Chromosome 8"/>
</dbReference>
<dbReference type="EMBL" id="CM026429">
    <property type="protein sequence ID" value="KAG0563494.1"/>
    <property type="molecule type" value="Genomic_DNA"/>
</dbReference>
<feature type="chain" id="PRO_5035837867" evidence="1">
    <location>
        <begin position="22"/>
        <end position="58"/>
    </location>
</feature>
<keyword evidence="1" id="KW-0732">Signal</keyword>
<evidence type="ECO:0000313" key="2">
    <source>
        <dbReference type="EMBL" id="KAG0563494.1"/>
    </source>
</evidence>
<reference evidence="2" key="1">
    <citation type="submission" date="2020-06" db="EMBL/GenBank/DDBJ databases">
        <title>WGS assembly of Ceratodon purpureus strain R40.</title>
        <authorList>
            <person name="Carey S.B."/>
            <person name="Jenkins J."/>
            <person name="Shu S."/>
            <person name="Lovell J.T."/>
            <person name="Sreedasyam A."/>
            <person name="Maumus F."/>
            <person name="Tiley G.P."/>
            <person name="Fernandez-Pozo N."/>
            <person name="Barry K."/>
            <person name="Chen C."/>
            <person name="Wang M."/>
            <person name="Lipzen A."/>
            <person name="Daum C."/>
            <person name="Saski C.A."/>
            <person name="Payton A.C."/>
            <person name="Mcbreen J.C."/>
            <person name="Conrad R.E."/>
            <person name="Kollar L.M."/>
            <person name="Olsson S."/>
            <person name="Huttunen S."/>
            <person name="Landis J.B."/>
            <person name="Wickett N.J."/>
            <person name="Johnson M.G."/>
            <person name="Rensing S.A."/>
            <person name="Grimwood J."/>
            <person name="Schmutz J."/>
            <person name="Mcdaniel S.F."/>
        </authorList>
    </citation>
    <scope>NUCLEOTIDE SEQUENCE</scope>
    <source>
        <strain evidence="2">R40</strain>
    </source>
</reference>
<evidence type="ECO:0000313" key="3">
    <source>
        <dbReference type="Proteomes" id="UP000822688"/>
    </source>
</evidence>
<feature type="signal peptide" evidence="1">
    <location>
        <begin position="1"/>
        <end position="21"/>
    </location>
</feature>
<gene>
    <name evidence="2" type="ORF">KC19_8G035800</name>
</gene>
<organism evidence="2 3">
    <name type="scientific">Ceratodon purpureus</name>
    <name type="common">Fire moss</name>
    <name type="synonym">Dicranum purpureum</name>
    <dbReference type="NCBI Taxonomy" id="3225"/>
    <lineage>
        <taxon>Eukaryota</taxon>
        <taxon>Viridiplantae</taxon>
        <taxon>Streptophyta</taxon>
        <taxon>Embryophyta</taxon>
        <taxon>Bryophyta</taxon>
        <taxon>Bryophytina</taxon>
        <taxon>Bryopsida</taxon>
        <taxon>Dicranidae</taxon>
        <taxon>Pseudoditrichales</taxon>
        <taxon>Ditrichaceae</taxon>
        <taxon>Ceratodon</taxon>
    </lineage>
</organism>
<name>A0A8T0GZE8_CERPU</name>
<evidence type="ECO:0000256" key="1">
    <source>
        <dbReference type="SAM" id="SignalP"/>
    </source>
</evidence>
<keyword evidence="3" id="KW-1185">Reference proteome</keyword>
<proteinExistence type="predicted"/>
<dbReference type="AlphaFoldDB" id="A0A8T0GZE8"/>
<protein>
    <submittedName>
        <fullName evidence="2">Uncharacterized protein</fullName>
    </submittedName>
</protein>
<accession>A0A8T0GZE8</accession>
<comment type="caution">
    <text evidence="2">The sequence shown here is derived from an EMBL/GenBank/DDBJ whole genome shotgun (WGS) entry which is preliminary data.</text>
</comment>